<protein>
    <submittedName>
        <fullName evidence="1">Uncharacterized protein</fullName>
    </submittedName>
</protein>
<gene>
    <name evidence="1" type="ORF">QFC21_004730</name>
</gene>
<sequence length="935" mass="100136">MDDLLDLNFASPTNNAKTAGSGVALKPPSFDFLNNAATSRTSTLVSYGLPSLAAIKPTPNLYSSASSLGNGGGTSGIPSRVATPLARPSSSNSGINTSSSKQDAFSSLFATSSTPASSAADDGLTLLERKEKLEAERKDKEQRDRNAFNFDSWSQGRTGSSSAPGNFLHSTTRTETPRINAIPAPSIQAAPARPRSSASTNAAKATSSWDFDDLLAAPAAFPPTKPSTRAPSPAPAPVLDPWDMAMLDKPLPARITTPSSSAVMQNHDASDVDEDVLGLLAEPVNHPRHASTERLEATNTAFASSAQRATTRRPAERSLSPPPHIIGQIVEMGFAPQQARKALAETDTGMNVEAALELLLAGNTAGRPQSEFRDQRQADDDTSRREREQERRRRRREGPSRSTMATPTVDPTAQSDADEIPFADQADKILAQASAVGLSVFSKANSLWNVGKERAQKIIDERAAAGSSAAGREGKDGKGKALDGRPRWMMDADAANDHVPEDRRSNNPRVDLRSRAERFADSDRHPQADEQEHISGPIPRHRKGKEFDLLGENGPIGTAYQSPARRKPQTARVTSATASSRGSPIQNIATQKARMPPALKRRHYTRATPSQISISMSSKEAGNDQFKLGAYSEASEAYTRALDALPPDHLLRVPLYTNRASAYLKQGNHGGAIDDCTKAIELVGLDYHPSKEALLDDDDAVKDIKLADGLIKALCKRAGAYEMGEKWKQAREDWEKAMSVSAASLVFSGPGGANQRKMVSEGLARAGKMCDVLDEGGKDAAVKSGATTSSSTTNPPARAVSARPTVKSKLAAPVNPAKSVGVTAMRAAASALESEDNLRFRLKNTVDARIATWSKGKETNIRGLLASLDMVLDKDEPLWKDIKRPGMAELITDKQLKIGYMKVIARLHPDKLSAANSSVEQRMIANSVFGILNDA</sequence>
<dbReference type="EMBL" id="JASBWT010000016">
    <property type="protein sequence ID" value="KAJ9097693.1"/>
    <property type="molecule type" value="Genomic_DNA"/>
</dbReference>
<evidence type="ECO:0000313" key="2">
    <source>
        <dbReference type="Proteomes" id="UP001227268"/>
    </source>
</evidence>
<organism evidence="1 2">
    <name type="scientific">Naganishia friedmannii</name>
    <dbReference type="NCBI Taxonomy" id="89922"/>
    <lineage>
        <taxon>Eukaryota</taxon>
        <taxon>Fungi</taxon>
        <taxon>Dikarya</taxon>
        <taxon>Basidiomycota</taxon>
        <taxon>Agaricomycotina</taxon>
        <taxon>Tremellomycetes</taxon>
        <taxon>Filobasidiales</taxon>
        <taxon>Filobasidiaceae</taxon>
        <taxon>Naganishia</taxon>
    </lineage>
</organism>
<keyword evidence="2" id="KW-1185">Reference proteome</keyword>
<accession>A0ACC2VEZ6</accession>
<comment type="caution">
    <text evidence="1">The sequence shown here is derived from an EMBL/GenBank/DDBJ whole genome shotgun (WGS) entry which is preliminary data.</text>
</comment>
<evidence type="ECO:0000313" key="1">
    <source>
        <dbReference type="EMBL" id="KAJ9097693.1"/>
    </source>
</evidence>
<dbReference type="Proteomes" id="UP001227268">
    <property type="component" value="Unassembled WGS sequence"/>
</dbReference>
<name>A0ACC2VEZ6_9TREE</name>
<proteinExistence type="predicted"/>
<reference evidence="1" key="1">
    <citation type="submission" date="2023-04" db="EMBL/GenBank/DDBJ databases">
        <title>Draft Genome sequencing of Naganishia species isolated from polar environments using Oxford Nanopore Technology.</title>
        <authorList>
            <person name="Leo P."/>
            <person name="Venkateswaran K."/>
        </authorList>
    </citation>
    <scope>NUCLEOTIDE SEQUENCE</scope>
    <source>
        <strain evidence="1">MNA-CCFEE 5423</strain>
    </source>
</reference>